<accession>E4YMJ2</accession>
<dbReference type="AlphaFoldDB" id="E4YMJ2"/>
<evidence type="ECO:0000313" key="1">
    <source>
        <dbReference type="EMBL" id="CBY36701.1"/>
    </source>
</evidence>
<protein>
    <submittedName>
        <fullName evidence="1">Uncharacterized protein</fullName>
    </submittedName>
</protein>
<dbReference type="Proteomes" id="UP000011014">
    <property type="component" value="Unassembled WGS sequence"/>
</dbReference>
<name>E4YMJ2_OIKDI</name>
<gene>
    <name evidence="1" type="ORF">GSOID_T00029732001</name>
</gene>
<dbReference type="EMBL" id="FN654826">
    <property type="protein sequence ID" value="CBY36701.1"/>
    <property type="molecule type" value="Genomic_DNA"/>
</dbReference>
<sequence length="75" mass="9053">MRSKTLSNFSSKFIPFLFILCYLTTYNHSQPIFKLLLLQFVTFYKIDILIEKTRFFLVFSDSLSHKNQLIINLRR</sequence>
<organism evidence="1">
    <name type="scientific">Oikopleura dioica</name>
    <name type="common">Tunicate</name>
    <dbReference type="NCBI Taxonomy" id="34765"/>
    <lineage>
        <taxon>Eukaryota</taxon>
        <taxon>Metazoa</taxon>
        <taxon>Chordata</taxon>
        <taxon>Tunicata</taxon>
        <taxon>Appendicularia</taxon>
        <taxon>Copelata</taxon>
        <taxon>Oikopleuridae</taxon>
        <taxon>Oikopleura</taxon>
    </lineage>
</organism>
<proteinExistence type="predicted"/>
<reference evidence="1" key="1">
    <citation type="journal article" date="2010" name="Science">
        <title>Plasticity of animal genome architecture unmasked by rapid evolution of a pelagic tunicate.</title>
        <authorList>
            <person name="Denoeud F."/>
            <person name="Henriet S."/>
            <person name="Mungpakdee S."/>
            <person name="Aury J.M."/>
            <person name="Da Silva C."/>
            <person name="Brinkmann H."/>
            <person name="Mikhaleva J."/>
            <person name="Olsen L.C."/>
            <person name="Jubin C."/>
            <person name="Canestro C."/>
            <person name="Bouquet J.M."/>
            <person name="Danks G."/>
            <person name="Poulain J."/>
            <person name="Campsteijn C."/>
            <person name="Adamski M."/>
            <person name="Cross I."/>
            <person name="Yadetie F."/>
            <person name="Muffato M."/>
            <person name="Louis A."/>
            <person name="Butcher S."/>
            <person name="Tsagkogeorga G."/>
            <person name="Konrad A."/>
            <person name="Singh S."/>
            <person name="Jensen M.F."/>
            <person name="Cong E.H."/>
            <person name="Eikeseth-Otteraa H."/>
            <person name="Noel B."/>
            <person name="Anthouard V."/>
            <person name="Porcel B.M."/>
            <person name="Kachouri-Lafond R."/>
            <person name="Nishino A."/>
            <person name="Ugolini M."/>
            <person name="Chourrout P."/>
            <person name="Nishida H."/>
            <person name="Aasland R."/>
            <person name="Huzurbazar S."/>
            <person name="Westhof E."/>
            <person name="Delsuc F."/>
            <person name="Lehrach H."/>
            <person name="Reinhardt R."/>
            <person name="Weissenbach J."/>
            <person name="Roy S.W."/>
            <person name="Artiguenave F."/>
            <person name="Postlethwait J.H."/>
            <person name="Manak J.R."/>
            <person name="Thompson E.M."/>
            <person name="Jaillon O."/>
            <person name="Du Pasquier L."/>
            <person name="Boudinot P."/>
            <person name="Liberles D.A."/>
            <person name="Volff J.N."/>
            <person name="Philippe H."/>
            <person name="Lenhard B."/>
            <person name="Roest Crollius H."/>
            <person name="Wincker P."/>
            <person name="Chourrout D."/>
        </authorList>
    </citation>
    <scope>NUCLEOTIDE SEQUENCE [LARGE SCALE GENOMIC DNA]</scope>
</reference>